<evidence type="ECO:0000313" key="2">
    <source>
        <dbReference type="Proteomes" id="UP000792457"/>
    </source>
</evidence>
<reference evidence="1" key="2">
    <citation type="submission" date="2017-10" db="EMBL/GenBank/DDBJ databases">
        <title>Ladona fulva Genome sequencing and assembly.</title>
        <authorList>
            <person name="Murali S."/>
            <person name="Richards S."/>
            <person name="Bandaranaike D."/>
            <person name="Bellair M."/>
            <person name="Blankenburg K."/>
            <person name="Chao H."/>
            <person name="Dinh H."/>
            <person name="Doddapaneni H."/>
            <person name="Dugan-Rocha S."/>
            <person name="Elkadiri S."/>
            <person name="Gnanaolivu R."/>
            <person name="Hernandez B."/>
            <person name="Skinner E."/>
            <person name="Javaid M."/>
            <person name="Lee S."/>
            <person name="Li M."/>
            <person name="Ming W."/>
            <person name="Munidasa M."/>
            <person name="Muniz J."/>
            <person name="Nguyen L."/>
            <person name="Hughes D."/>
            <person name="Osuji N."/>
            <person name="Pu L.-L."/>
            <person name="Puazo M."/>
            <person name="Qu C."/>
            <person name="Quiroz J."/>
            <person name="Raj R."/>
            <person name="Weissenberger G."/>
            <person name="Xin Y."/>
            <person name="Zou X."/>
            <person name="Han Y."/>
            <person name="Worley K."/>
            <person name="Muzny D."/>
            <person name="Gibbs R."/>
        </authorList>
    </citation>
    <scope>NUCLEOTIDE SEQUENCE</scope>
    <source>
        <strain evidence="1">Sampled in the wild</strain>
    </source>
</reference>
<evidence type="ECO:0000313" key="1">
    <source>
        <dbReference type="EMBL" id="KAG8239277.1"/>
    </source>
</evidence>
<sequence length="178" mass="20093">MISIGQIFRKDRDSTHFNKRRGGGVLIAVKSSFNCNEVILPDNNVEQVFVMIYSAGLKFLIGSVYFPPDSPVSLYDSHCADIETMLIKDFDEILFLGDYNLPVIDWNIPFENEVVAIDCDLSYKAKIVVDSYSFLGLSQINTIKNKYNKLLDLIFSNTTNVTCSVVDDPLTKCDSYHP</sequence>
<protein>
    <recommendedName>
        <fullName evidence="3">Endonuclease/exonuclease/phosphatase domain-containing protein</fullName>
    </recommendedName>
</protein>
<feature type="non-terminal residue" evidence="1">
    <location>
        <position position="178"/>
    </location>
</feature>
<dbReference type="SUPFAM" id="SSF56219">
    <property type="entry name" value="DNase I-like"/>
    <property type="match status" value="1"/>
</dbReference>
<reference evidence="1" key="1">
    <citation type="submission" date="2013-04" db="EMBL/GenBank/DDBJ databases">
        <authorList>
            <person name="Qu J."/>
            <person name="Murali S.C."/>
            <person name="Bandaranaike D."/>
            <person name="Bellair M."/>
            <person name="Blankenburg K."/>
            <person name="Chao H."/>
            <person name="Dinh H."/>
            <person name="Doddapaneni H."/>
            <person name="Downs B."/>
            <person name="Dugan-Rocha S."/>
            <person name="Elkadiri S."/>
            <person name="Gnanaolivu R.D."/>
            <person name="Hernandez B."/>
            <person name="Javaid M."/>
            <person name="Jayaseelan J.C."/>
            <person name="Lee S."/>
            <person name="Li M."/>
            <person name="Ming W."/>
            <person name="Munidasa M."/>
            <person name="Muniz J."/>
            <person name="Nguyen L."/>
            <person name="Ongeri F."/>
            <person name="Osuji N."/>
            <person name="Pu L.-L."/>
            <person name="Puazo M."/>
            <person name="Qu C."/>
            <person name="Quiroz J."/>
            <person name="Raj R."/>
            <person name="Weissenberger G."/>
            <person name="Xin Y."/>
            <person name="Zou X."/>
            <person name="Han Y."/>
            <person name="Richards S."/>
            <person name="Worley K."/>
            <person name="Muzny D."/>
            <person name="Gibbs R."/>
        </authorList>
    </citation>
    <scope>NUCLEOTIDE SEQUENCE</scope>
    <source>
        <strain evidence="1">Sampled in the wild</strain>
    </source>
</reference>
<dbReference type="Proteomes" id="UP000792457">
    <property type="component" value="Unassembled WGS sequence"/>
</dbReference>
<dbReference type="InterPro" id="IPR036691">
    <property type="entry name" value="Endo/exonu/phosph_ase_sf"/>
</dbReference>
<dbReference type="Gene3D" id="3.60.10.10">
    <property type="entry name" value="Endonuclease/exonuclease/phosphatase"/>
    <property type="match status" value="1"/>
</dbReference>
<organism evidence="1 2">
    <name type="scientific">Ladona fulva</name>
    <name type="common">Scarce chaser dragonfly</name>
    <name type="synonym">Libellula fulva</name>
    <dbReference type="NCBI Taxonomy" id="123851"/>
    <lineage>
        <taxon>Eukaryota</taxon>
        <taxon>Metazoa</taxon>
        <taxon>Ecdysozoa</taxon>
        <taxon>Arthropoda</taxon>
        <taxon>Hexapoda</taxon>
        <taxon>Insecta</taxon>
        <taxon>Pterygota</taxon>
        <taxon>Palaeoptera</taxon>
        <taxon>Odonata</taxon>
        <taxon>Epiprocta</taxon>
        <taxon>Anisoptera</taxon>
        <taxon>Libelluloidea</taxon>
        <taxon>Libellulidae</taxon>
        <taxon>Ladona</taxon>
    </lineage>
</organism>
<evidence type="ECO:0008006" key="3">
    <source>
        <dbReference type="Google" id="ProtNLM"/>
    </source>
</evidence>
<name>A0A8K0KR19_LADFU</name>
<dbReference type="AlphaFoldDB" id="A0A8K0KR19"/>
<comment type="caution">
    <text evidence="1">The sequence shown here is derived from an EMBL/GenBank/DDBJ whole genome shotgun (WGS) entry which is preliminary data.</text>
</comment>
<dbReference type="EMBL" id="KZ309575">
    <property type="protein sequence ID" value="KAG8239277.1"/>
    <property type="molecule type" value="Genomic_DNA"/>
</dbReference>
<gene>
    <name evidence="1" type="ORF">J437_LFUL019033</name>
</gene>
<proteinExistence type="predicted"/>
<dbReference type="OrthoDB" id="6781220at2759"/>
<keyword evidence="2" id="KW-1185">Reference proteome</keyword>
<accession>A0A8K0KR19</accession>